<evidence type="ECO:0000313" key="2">
    <source>
        <dbReference type="EMBL" id="PON64288.1"/>
    </source>
</evidence>
<keyword evidence="3" id="KW-1185">Reference proteome</keyword>
<sequence>MRRTGGLASGGGAGVRTVLLGFVSNDVVGLGGAGAAAPPNLAAVVVPWELLALELDDHDLGRRGVVRQELDHVVGALFSEAATTRDASAGDVGDPDPPRAAALI</sequence>
<dbReference type="Proteomes" id="UP000237105">
    <property type="component" value="Unassembled WGS sequence"/>
</dbReference>
<protein>
    <submittedName>
        <fullName evidence="2">Uncharacterized protein</fullName>
    </submittedName>
</protein>
<name>A0A2P5CTB1_PARAD</name>
<reference evidence="3" key="1">
    <citation type="submission" date="2016-06" db="EMBL/GenBank/DDBJ databases">
        <title>Parallel loss of symbiosis genes in relatives of nitrogen-fixing non-legume Parasponia.</title>
        <authorList>
            <person name="Van Velzen R."/>
            <person name="Holmer R."/>
            <person name="Bu F."/>
            <person name="Rutten L."/>
            <person name="Van Zeijl A."/>
            <person name="Liu W."/>
            <person name="Santuari L."/>
            <person name="Cao Q."/>
            <person name="Sharma T."/>
            <person name="Shen D."/>
            <person name="Roswanjaya Y."/>
            <person name="Wardhani T."/>
            <person name="Kalhor M.S."/>
            <person name="Jansen J."/>
            <person name="Van den Hoogen J."/>
            <person name="Gungor B."/>
            <person name="Hartog M."/>
            <person name="Hontelez J."/>
            <person name="Verver J."/>
            <person name="Yang W.-C."/>
            <person name="Schijlen E."/>
            <person name="Repin R."/>
            <person name="Schilthuizen M."/>
            <person name="Schranz E."/>
            <person name="Heidstra R."/>
            <person name="Miyata K."/>
            <person name="Fedorova E."/>
            <person name="Kohlen W."/>
            <person name="Bisseling T."/>
            <person name="Smit S."/>
            <person name="Geurts R."/>
        </authorList>
    </citation>
    <scope>NUCLEOTIDE SEQUENCE [LARGE SCALE GENOMIC DNA]</scope>
    <source>
        <strain evidence="3">cv. WU1-14</strain>
    </source>
</reference>
<proteinExistence type="predicted"/>
<evidence type="ECO:0000256" key="1">
    <source>
        <dbReference type="SAM" id="MobiDB-lite"/>
    </source>
</evidence>
<accession>A0A2P5CTB1</accession>
<organism evidence="2 3">
    <name type="scientific">Parasponia andersonii</name>
    <name type="common">Sponia andersonii</name>
    <dbReference type="NCBI Taxonomy" id="3476"/>
    <lineage>
        <taxon>Eukaryota</taxon>
        <taxon>Viridiplantae</taxon>
        <taxon>Streptophyta</taxon>
        <taxon>Embryophyta</taxon>
        <taxon>Tracheophyta</taxon>
        <taxon>Spermatophyta</taxon>
        <taxon>Magnoliopsida</taxon>
        <taxon>eudicotyledons</taxon>
        <taxon>Gunneridae</taxon>
        <taxon>Pentapetalae</taxon>
        <taxon>rosids</taxon>
        <taxon>fabids</taxon>
        <taxon>Rosales</taxon>
        <taxon>Cannabaceae</taxon>
        <taxon>Parasponia</taxon>
    </lineage>
</organism>
<dbReference type="EMBL" id="JXTB01000097">
    <property type="protein sequence ID" value="PON64288.1"/>
    <property type="molecule type" value="Genomic_DNA"/>
</dbReference>
<feature type="region of interest" description="Disordered" evidence="1">
    <location>
        <begin position="85"/>
        <end position="104"/>
    </location>
</feature>
<dbReference type="OrthoDB" id="10492802at2759"/>
<comment type="caution">
    <text evidence="2">The sequence shown here is derived from an EMBL/GenBank/DDBJ whole genome shotgun (WGS) entry which is preliminary data.</text>
</comment>
<gene>
    <name evidence="2" type="ORF">PanWU01x14_126020</name>
</gene>
<dbReference type="AlphaFoldDB" id="A0A2P5CTB1"/>
<evidence type="ECO:0000313" key="3">
    <source>
        <dbReference type="Proteomes" id="UP000237105"/>
    </source>
</evidence>